<dbReference type="PANTHER" id="PTHR43132">
    <property type="entry name" value="ARSENICAL RESISTANCE OPERON REPRESSOR ARSR-RELATED"/>
    <property type="match status" value="1"/>
</dbReference>
<gene>
    <name evidence="5" type="ORF">UFOPK3564_03542</name>
</gene>
<evidence type="ECO:0000259" key="4">
    <source>
        <dbReference type="PROSITE" id="PS50987"/>
    </source>
</evidence>
<feature type="domain" description="HTH arsR-type" evidence="4">
    <location>
        <begin position="23"/>
        <end position="117"/>
    </location>
</feature>
<evidence type="ECO:0000256" key="2">
    <source>
        <dbReference type="ARBA" id="ARBA00023125"/>
    </source>
</evidence>
<dbReference type="SUPFAM" id="SSF46785">
    <property type="entry name" value="Winged helix' DNA-binding domain"/>
    <property type="match status" value="1"/>
</dbReference>
<dbReference type="PANTHER" id="PTHR43132:SF6">
    <property type="entry name" value="HTH-TYPE TRANSCRIPTIONAL REPRESSOR CZRA"/>
    <property type="match status" value="1"/>
</dbReference>
<dbReference type="InterPro" id="IPR036390">
    <property type="entry name" value="WH_DNA-bd_sf"/>
</dbReference>
<sequence length="117" mass="12566">MTDSCELLCIDMEKAEGLRRARLEQPAAESVAALAAALGDPTRIALARALADGGELCVCDLSWIVERSEKLVSHHLRKMRTAGVARSRRDGKMVMYEITPAGRALLGVLVPAGEVHA</sequence>
<evidence type="ECO:0000256" key="3">
    <source>
        <dbReference type="ARBA" id="ARBA00023163"/>
    </source>
</evidence>
<dbReference type="PROSITE" id="PS50987">
    <property type="entry name" value="HTH_ARSR_2"/>
    <property type="match status" value="1"/>
</dbReference>
<dbReference type="GO" id="GO:0003700">
    <property type="term" value="F:DNA-binding transcription factor activity"/>
    <property type="evidence" value="ECO:0007669"/>
    <property type="project" value="InterPro"/>
</dbReference>
<accession>A0A6J7K7C8</accession>
<organism evidence="5">
    <name type="scientific">freshwater metagenome</name>
    <dbReference type="NCBI Taxonomy" id="449393"/>
    <lineage>
        <taxon>unclassified sequences</taxon>
        <taxon>metagenomes</taxon>
        <taxon>ecological metagenomes</taxon>
    </lineage>
</organism>
<dbReference type="InterPro" id="IPR036388">
    <property type="entry name" value="WH-like_DNA-bd_sf"/>
</dbReference>
<name>A0A6J7K7C8_9ZZZZ</name>
<dbReference type="CDD" id="cd00090">
    <property type="entry name" value="HTH_ARSR"/>
    <property type="match status" value="1"/>
</dbReference>
<protein>
    <submittedName>
        <fullName evidence="5">Unannotated protein</fullName>
    </submittedName>
</protein>
<dbReference type="SMART" id="SM00418">
    <property type="entry name" value="HTH_ARSR"/>
    <property type="match status" value="1"/>
</dbReference>
<dbReference type="PROSITE" id="PS00846">
    <property type="entry name" value="HTH_ARSR_1"/>
    <property type="match status" value="1"/>
</dbReference>
<dbReference type="InterPro" id="IPR018334">
    <property type="entry name" value="ArsR_HTH"/>
</dbReference>
<evidence type="ECO:0000256" key="1">
    <source>
        <dbReference type="ARBA" id="ARBA00023015"/>
    </source>
</evidence>
<dbReference type="AlphaFoldDB" id="A0A6J7K7C8"/>
<dbReference type="PRINTS" id="PR00778">
    <property type="entry name" value="HTHARSR"/>
</dbReference>
<dbReference type="NCBIfam" id="NF033788">
    <property type="entry name" value="HTH_metalloreg"/>
    <property type="match status" value="1"/>
</dbReference>
<dbReference type="InterPro" id="IPR001845">
    <property type="entry name" value="HTH_ArsR_DNA-bd_dom"/>
</dbReference>
<reference evidence="5" key="1">
    <citation type="submission" date="2020-05" db="EMBL/GenBank/DDBJ databases">
        <authorList>
            <person name="Chiriac C."/>
            <person name="Salcher M."/>
            <person name="Ghai R."/>
            <person name="Kavagutti S V."/>
        </authorList>
    </citation>
    <scope>NUCLEOTIDE SEQUENCE</scope>
</reference>
<keyword evidence="1" id="KW-0805">Transcription regulation</keyword>
<dbReference type="Pfam" id="PF01022">
    <property type="entry name" value="HTH_5"/>
    <property type="match status" value="1"/>
</dbReference>
<dbReference type="EMBL" id="CAFBMK010000354">
    <property type="protein sequence ID" value="CAB4951980.1"/>
    <property type="molecule type" value="Genomic_DNA"/>
</dbReference>
<keyword evidence="2" id="KW-0238">DNA-binding</keyword>
<keyword evidence="3" id="KW-0804">Transcription</keyword>
<dbReference type="InterPro" id="IPR011991">
    <property type="entry name" value="ArsR-like_HTH"/>
</dbReference>
<dbReference type="InterPro" id="IPR051011">
    <property type="entry name" value="Metal_resp_trans_reg"/>
</dbReference>
<evidence type="ECO:0000313" key="5">
    <source>
        <dbReference type="EMBL" id="CAB4951980.1"/>
    </source>
</evidence>
<proteinExistence type="predicted"/>
<dbReference type="Gene3D" id="1.10.10.10">
    <property type="entry name" value="Winged helix-like DNA-binding domain superfamily/Winged helix DNA-binding domain"/>
    <property type="match status" value="1"/>
</dbReference>
<dbReference type="GO" id="GO:0003677">
    <property type="term" value="F:DNA binding"/>
    <property type="evidence" value="ECO:0007669"/>
    <property type="project" value="UniProtKB-KW"/>
</dbReference>